<keyword evidence="4" id="KW-1185">Reference proteome</keyword>
<reference evidence="2" key="2">
    <citation type="submission" date="2016-10" db="EMBL/GenBank/DDBJ databases">
        <authorList>
            <person name="de Groot N.N."/>
        </authorList>
    </citation>
    <scope>NUCLEOTIDE SEQUENCE [LARGE SCALE GENOMIC DNA]</scope>
    <source>
        <strain evidence="2">DSM 24204</strain>
    </source>
</reference>
<dbReference type="AlphaFoldDB" id="A0A1H7YDG2"/>
<proteinExistence type="predicted"/>
<dbReference type="Proteomes" id="UP000198883">
    <property type="component" value="Unassembled WGS sequence"/>
</dbReference>
<name>A0A1H7YDG2_9PAST</name>
<evidence type="ECO:0000313" key="3">
    <source>
        <dbReference type="Proteomes" id="UP000198883"/>
    </source>
</evidence>
<reference evidence="3" key="1">
    <citation type="submission" date="2016-10" db="EMBL/GenBank/DDBJ databases">
        <authorList>
            <person name="Varghese N."/>
            <person name="Submissions S."/>
        </authorList>
    </citation>
    <scope>NUCLEOTIDE SEQUENCE [LARGE SCALE GENOMIC DNA]</scope>
    <source>
        <strain evidence="3">DSM 24204</strain>
    </source>
</reference>
<evidence type="ECO:0000313" key="4">
    <source>
        <dbReference type="Proteomes" id="UP001224812"/>
    </source>
</evidence>
<sequence>MNWDELFLLLNDFKFFCFFYRNNENRNAYSGRIFMKNQPDNEYGTYDNLSEIIIPKVHYFTPTSESKVESNIDGIYLLLKNSRIEKYFTLDKSNEELIISKCLDKA</sequence>
<dbReference type="STRING" id="97481.SAMN05444853_11820"/>
<evidence type="ECO:0000313" key="1">
    <source>
        <dbReference type="EMBL" id="MDP8085694.1"/>
    </source>
</evidence>
<dbReference type="EMBL" id="JASAVS010000014">
    <property type="protein sequence ID" value="MDP8085694.1"/>
    <property type="molecule type" value="Genomic_DNA"/>
</dbReference>
<dbReference type="Proteomes" id="UP001224812">
    <property type="component" value="Unassembled WGS sequence"/>
</dbReference>
<protein>
    <submittedName>
        <fullName evidence="2">Uncharacterized protein</fullName>
    </submittedName>
</protein>
<dbReference type="RefSeq" id="WP_090922435.1">
    <property type="nucleotide sequence ID" value="NZ_CP016180.1"/>
</dbReference>
<organism evidence="2 3">
    <name type="scientific">Phocoenobacter skyensis</name>
    <dbReference type="NCBI Taxonomy" id="97481"/>
    <lineage>
        <taxon>Bacteria</taxon>
        <taxon>Pseudomonadati</taxon>
        <taxon>Pseudomonadota</taxon>
        <taxon>Gammaproteobacteria</taxon>
        <taxon>Pasteurellales</taxon>
        <taxon>Pasteurellaceae</taxon>
        <taxon>Phocoenobacter</taxon>
    </lineage>
</organism>
<dbReference type="GeneID" id="83544195"/>
<dbReference type="EMBL" id="FOBN01000018">
    <property type="protein sequence ID" value="SEM44262.1"/>
    <property type="molecule type" value="Genomic_DNA"/>
</dbReference>
<evidence type="ECO:0000313" key="2">
    <source>
        <dbReference type="EMBL" id="SEM44262.1"/>
    </source>
</evidence>
<reference evidence="1 4" key="3">
    <citation type="journal article" date="2023" name="Front. Microbiol.">
        <title>Phylogeography and host specificity of Pasteurellaceae pathogenic to sea-farmed fish in the north-east Atlantic.</title>
        <authorList>
            <person name="Gulla S."/>
            <person name="Colquhoun D.J."/>
            <person name="Olsen A.B."/>
            <person name="Spilsberg B."/>
            <person name="Lagesen K."/>
            <person name="Aakesson C.P."/>
            <person name="Strom S."/>
            <person name="Manji F."/>
            <person name="Birkbeck T.H."/>
            <person name="Nilsen H.K."/>
        </authorList>
    </citation>
    <scope>NUCLEOTIDE SEQUENCE [LARGE SCALE GENOMIC DNA]</scope>
    <source>
        <strain evidence="1 4">VIO11850</strain>
    </source>
</reference>
<gene>
    <name evidence="1" type="ORF">QJT92_07140</name>
    <name evidence="2" type="ORF">SAMN05444853_11820</name>
</gene>
<accession>A0A1H7YDG2</accession>